<keyword evidence="3 5" id="KW-0269">Exonuclease</keyword>
<accession>A0ABT7T1K5</accession>
<proteinExistence type="predicted"/>
<dbReference type="Gene3D" id="3.30.420.10">
    <property type="entry name" value="Ribonuclease H-like superfamily/Ribonuclease H"/>
    <property type="match status" value="1"/>
</dbReference>
<dbReference type="Pfam" id="PF00929">
    <property type="entry name" value="RNase_T"/>
    <property type="match status" value="1"/>
</dbReference>
<dbReference type="InterPro" id="IPR013520">
    <property type="entry name" value="Ribonucl_H"/>
</dbReference>
<dbReference type="PANTHER" id="PTHR30231">
    <property type="entry name" value="DNA POLYMERASE III SUBUNIT EPSILON"/>
    <property type="match status" value="1"/>
</dbReference>
<protein>
    <submittedName>
        <fullName evidence="5">3'-5' exonuclease</fullName>
    </submittedName>
</protein>
<dbReference type="InterPro" id="IPR036397">
    <property type="entry name" value="RNaseH_sf"/>
</dbReference>
<keyword evidence="2" id="KW-0378">Hydrolase</keyword>
<reference evidence="5 6" key="1">
    <citation type="submission" date="2023-06" db="EMBL/GenBank/DDBJ databases">
        <title>Alteromonas sp. ASW11-36 isolated from intertidal sand.</title>
        <authorList>
            <person name="Li Y."/>
        </authorList>
    </citation>
    <scope>NUCLEOTIDE SEQUENCE [LARGE SCALE GENOMIC DNA]</scope>
    <source>
        <strain evidence="5 6">ASW11-36</strain>
    </source>
</reference>
<dbReference type="InterPro" id="IPR012337">
    <property type="entry name" value="RNaseH-like_sf"/>
</dbReference>
<evidence type="ECO:0000256" key="1">
    <source>
        <dbReference type="ARBA" id="ARBA00022722"/>
    </source>
</evidence>
<dbReference type="Proteomes" id="UP001234343">
    <property type="component" value="Unassembled WGS sequence"/>
</dbReference>
<sequence>MGFLNQLWRRLSGHSGIPIPQAIGAIQLRDIPILAIDLELTSLDPQTAKVLSIGWVSGKGNTVDLSSCYYQVIRAKGDLAQSPVIHGLTDEEVRQGTHVQQSVEAMQTYIGSHIWLFHNTSLDIGVLNQVATNLGIYVPAIVTLDTLKLAVYELKKQQQVLPPNSATLSVCRDRLNLPAAPAHNALDDALATLTLWFAQQQKLDPHGKLHVKDLQHTGAIEVISLGKPPQNAT</sequence>
<evidence type="ECO:0000313" key="5">
    <source>
        <dbReference type="EMBL" id="MDM7862328.1"/>
    </source>
</evidence>
<name>A0ABT7T1K5_9ALTE</name>
<evidence type="ECO:0000256" key="3">
    <source>
        <dbReference type="ARBA" id="ARBA00022839"/>
    </source>
</evidence>
<organism evidence="5 6">
    <name type="scientific">Alteromonas arenosi</name>
    <dbReference type="NCBI Taxonomy" id="3055817"/>
    <lineage>
        <taxon>Bacteria</taxon>
        <taxon>Pseudomonadati</taxon>
        <taxon>Pseudomonadota</taxon>
        <taxon>Gammaproteobacteria</taxon>
        <taxon>Alteromonadales</taxon>
        <taxon>Alteromonadaceae</taxon>
        <taxon>Alteromonas/Salinimonas group</taxon>
        <taxon>Alteromonas</taxon>
    </lineage>
</organism>
<dbReference type="EMBL" id="JAUCBP010000014">
    <property type="protein sequence ID" value="MDM7862328.1"/>
    <property type="molecule type" value="Genomic_DNA"/>
</dbReference>
<dbReference type="CDD" id="cd06127">
    <property type="entry name" value="DEDDh"/>
    <property type="match status" value="1"/>
</dbReference>
<dbReference type="PANTHER" id="PTHR30231:SF4">
    <property type="entry name" value="PROTEIN NEN2"/>
    <property type="match status" value="1"/>
</dbReference>
<keyword evidence="1" id="KW-0540">Nuclease</keyword>
<dbReference type="GO" id="GO:0004527">
    <property type="term" value="F:exonuclease activity"/>
    <property type="evidence" value="ECO:0007669"/>
    <property type="project" value="UniProtKB-KW"/>
</dbReference>
<keyword evidence="6" id="KW-1185">Reference proteome</keyword>
<dbReference type="RefSeq" id="WP_289367266.1">
    <property type="nucleotide sequence ID" value="NZ_JAUCBP010000014.1"/>
</dbReference>
<gene>
    <name evidence="5" type="ORF">QTP81_17100</name>
</gene>
<evidence type="ECO:0000313" key="6">
    <source>
        <dbReference type="Proteomes" id="UP001234343"/>
    </source>
</evidence>
<dbReference type="SMART" id="SM00479">
    <property type="entry name" value="EXOIII"/>
    <property type="match status" value="1"/>
</dbReference>
<comment type="caution">
    <text evidence="5">The sequence shown here is derived from an EMBL/GenBank/DDBJ whole genome shotgun (WGS) entry which is preliminary data.</text>
</comment>
<evidence type="ECO:0000259" key="4">
    <source>
        <dbReference type="SMART" id="SM00479"/>
    </source>
</evidence>
<feature type="domain" description="Exonuclease" evidence="4">
    <location>
        <begin position="32"/>
        <end position="205"/>
    </location>
</feature>
<dbReference type="SUPFAM" id="SSF53098">
    <property type="entry name" value="Ribonuclease H-like"/>
    <property type="match status" value="1"/>
</dbReference>
<evidence type="ECO:0000256" key="2">
    <source>
        <dbReference type="ARBA" id="ARBA00022801"/>
    </source>
</evidence>